<keyword evidence="4" id="KW-0238">DNA-binding</keyword>
<comment type="caution">
    <text evidence="4">The sequence shown here is derived from an EMBL/GenBank/DDBJ whole genome shotgun (WGS) entry which is preliminary data.</text>
</comment>
<dbReference type="GO" id="GO:0003700">
    <property type="term" value="F:DNA-binding transcription factor activity"/>
    <property type="evidence" value="ECO:0007669"/>
    <property type="project" value="InterPro"/>
</dbReference>
<name>A0AAJ1BFC4_9GAMM</name>
<dbReference type="Gene3D" id="1.10.10.10">
    <property type="entry name" value="Winged helix-like DNA-binding domain superfamily/Winged helix DNA-binding domain"/>
    <property type="match status" value="1"/>
</dbReference>
<evidence type="ECO:0000256" key="1">
    <source>
        <dbReference type="ARBA" id="ARBA00023015"/>
    </source>
</evidence>
<dbReference type="SMART" id="SM01134">
    <property type="entry name" value="DeoRC"/>
    <property type="match status" value="1"/>
</dbReference>
<dbReference type="Gene3D" id="3.40.50.1360">
    <property type="match status" value="1"/>
</dbReference>
<evidence type="ECO:0000313" key="4">
    <source>
        <dbReference type="EMBL" id="MCH4293608.1"/>
    </source>
</evidence>
<accession>A0AAJ1BFC4</accession>
<dbReference type="SUPFAM" id="SSF100950">
    <property type="entry name" value="NagB/RpiA/CoA transferase-like"/>
    <property type="match status" value="1"/>
</dbReference>
<dbReference type="GO" id="GO:0003677">
    <property type="term" value="F:DNA binding"/>
    <property type="evidence" value="ECO:0007669"/>
    <property type="project" value="UniProtKB-KW"/>
</dbReference>
<keyword evidence="1" id="KW-0805">Transcription regulation</keyword>
<dbReference type="InterPro" id="IPR014036">
    <property type="entry name" value="DeoR-like_C"/>
</dbReference>
<protein>
    <submittedName>
        <fullName evidence="4">DeoR/GlpR family DNA-binding transcription regulator</fullName>
    </submittedName>
</protein>
<dbReference type="PROSITE" id="PS51000">
    <property type="entry name" value="HTH_DEOR_2"/>
    <property type="match status" value="1"/>
</dbReference>
<dbReference type="InterPro" id="IPR047779">
    <property type="entry name" value="AgaR-like"/>
</dbReference>
<sequence>MNNAMNVLNTIERQQEIVRLTQQLGKVTVSELALKFGVSEVTIRSDLATLDQKQLLVRSRGGAIVNSELSRELSLKEKGSCFSTLKRALGAAAAEYVQNGDRLLLDSGTTTEQVAHHLMQHDDLIVMTNGLNIATVLSKSESVEVMLTGGLLRKKSLSFYGSAAEKSLTDYNFNKLILGVDGFDLKAGLTTHFEKEACLNRMMVEIASEVIVVTDSSKFDRQAFHVICPLMRIDRLITDTGIPERYAQALEQQGVQLHLIERNQ</sequence>
<dbReference type="InterPro" id="IPR001034">
    <property type="entry name" value="DeoR_HTH"/>
</dbReference>
<dbReference type="InterPro" id="IPR036390">
    <property type="entry name" value="WH_DNA-bd_sf"/>
</dbReference>
<dbReference type="InterPro" id="IPR037171">
    <property type="entry name" value="NagB/RpiA_transferase-like"/>
</dbReference>
<dbReference type="EMBL" id="JAKUDL010000001">
    <property type="protein sequence ID" value="MCH4293608.1"/>
    <property type="molecule type" value="Genomic_DNA"/>
</dbReference>
<dbReference type="InterPro" id="IPR036388">
    <property type="entry name" value="WH-like_DNA-bd_sf"/>
</dbReference>
<keyword evidence="2" id="KW-0804">Transcription</keyword>
<feature type="domain" description="HTH deoR-type" evidence="3">
    <location>
        <begin position="10"/>
        <end position="65"/>
    </location>
</feature>
<dbReference type="PANTHER" id="PTHR30363:SF44">
    <property type="entry name" value="AGA OPERON TRANSCRIPTIONAL REPRESSOR-RELATED"/>
    <property type="match status" value="1"/>
</dbReference>
<dbReference type="AlphaFoldDB" id="A0AAJ1BFC4"/>
<proteinExistence type="predicted"/>
<evidence type="ECO:0000313" key="5">
    <source>
        <dbReference type="Proteomes" id="UP001297581"/>
    </source>
</evidence>
<dbReference type="Pfam" id="PF00455">
    <property type="entry name" value="DeoRC"/>
    <property type="match status" value="1"/>
</dbReference>
<evidence type="ECO:0000259" key="3">
    <source>
        <dbReference type="PROSITE" id="PS51000"/>
    </source>
</evidence>
<dbReference type="SMART" id="SM00420">
    <property type="entry name" value="HTH_DEOR"/>
    <property type="match status" value="1"/>
</dbReference>
<keyword evidence="5" id="KW-1185">Reference proteome</keyword>
<dbReference type="SUPFAM" id="SSF46785">
    <property type="entry name" value="Winged helix' DNA-binding domain"/>
    <property type="match status" value="1"/>
</dbReference>
<reference evidence="4 5" key="1">
    <citation type="submission" date="2022-02" db="EMBL/GenBank/DDBJ databases">
        <title>The genome sequence of Shewanella sp. 3B26.</title>
        <authorList>
            <person name="Du J."/>
        </authorList>
    </citation>
    <scope>NUCLEOTIDE SEQUENCE [LARGE SCALE GENOMIC DNA]</scope>
    <source>
        <strain evidence="4 5">3B26</strain>
    </source>
</reference>
<organism evidence="4 5">
    <name type="scientific">Shewanella zhuhaiensis</name>
    <dbReference type="NCBI Taxonomy" id="2919576"/>
    <lineage>
        <taxon>Bacteria</taxon>
        <taxon>Pseudomonadati</taxon>
        <taxon>Pseudomonadota</taxon>
        <taxon>Gammaproteobacteria</taxon>
        <taxon>Alteromonadales</taxon>
        <taxon>Shewanellaceae</taxon>
        <taxon>Shewanella</taxon>
    </lineage>
</organism>
<dbReference type="InterPro" id="IPR050313">
    <property type="entry name" value="Carb_Metab_HTH_regulators"/>
</dbReference>
<gene>
    <name evidence="4" type="ORF">MJ923_04725</name>
</gene>
<dbReference type="PANTHER" id="PTHR30363">
    <property type="entry name" value="HTH-TYPE TRANSCRIPTIONAL REGULATOR SRLR-RELATED"/>
    <property type="match status" value="1"/>
</dbReference>
<dbReference type="NCBIfam" id="NF040755">
    <property type="entry name" value="AgaR"/>
    <property type="match status" value="1"/>
</dbReference>
<dbReference type="RefSeq" id="WP_237158738.1">
    <property type="nucleotide sequence ID" value="NZ_JAKUDL010000001.1"/>
</dbReference>
<evidence type="ECO:0000256" key="2">
    <source>
        <dbReference type="ARBA" id="ARBA00023163"/>
    </source>
</evidence>
<dbReference type="Proteomes" id="UP001297581">
    <property type="component" value="Unassembled WGS sequence"/>
</dbReference>
<dbReference type="Pfam" id="PF08220">
    <property type="entry name" value="HTH_DeoR"/>
    <property type="match status" value="1"/>
</dbReference>